<dbReference type="EMBL" id="JAFBCF010000001">
    <property type="protein sequence ID" value="MBM7800424.1"/>
    <property type="molecule type" value="Genomic_DNA"/>
</dbReference>
<name>A0ABS2RN37_9ACTN</name>
<dbReference type="Pfam" id="PF22400">
    <property type="entry name" value="DUF6980"/>
    <property type="match status" value="1"/>
</dbReference>
<proteinExistence type="predicted"/>
<evidence type="ECO:0000259" key="1">
    <source>
        <dbReference type="Pfam" id="PF22400"/>
    </source>
</evidence>
<sequence length="70" mass="7887">MSDPAVRHCCRQMTSRLEHVCALHPNPFDCPDQVVIYSPRFREYGLIIHDGGTGVISIRFCPWCGSTLPV</sequence>
<evidence type="ECO:0000313" key="3">
    <source>
        <dbReference type="Proteomes" id="UP000704762"/>
    </source>
</evidence>
<keyword evidence="3" id="KW-1185">Reference proteome</keyword>
<dbReference type="RefSeq" id="WP_204919734.1">
    <property type="nucleotide sequence ID" value="NZ_BAAAQP010000003.1"/>
</dbReference>
<dbReference type="InterPro" id="IPR053918">
    <property type="entry name" value="DUF6980"/>
</dbReference>
<comment type="caution">
    <text evidence="2">The sequence shown here is derived from an EMBL/GenBank/DDBJ whole genome shotgun (WGS) entry which is preliminary data.</text>
</comment>
<gene>
    <name evidence="2" type="ORF">JOE57_003345</name>
</gene>
<organism evidence="2 3">
    <name type="scientific">Microlunatus panaciterrae</name>
    <dbReference type="NCBI Taxonomy" id="400768"/>
    <lineage>
        <taxon>Bacteria</taxon>
        <taxon>Bacillati</taxon>
        <taxon>Actinomycetota</taxon>
        <taxon>Actinomycetes</taxon>
        <taxon>Propionibacteriales</taxon>
        <taxon>Propionibacteriaceae</taxon>
        <taxon>Microlunatus</taxon>
    </lineage>
</organism>
<reference evidence="2 3" key="1">
    <citation type="submission" date="2021-01" db="EMBL/GenBank/DDBJ databases">
        <title>Sequencing the genomes of 1000 actinobacteria strains.</title>
        <authorList>
            <person name="Klenk H.-P."/>
        </authorList>
    </citation>
    <scope>NUCLEOTIDE SEQUENCE [LARGE SCALE GENOMIC DNA]</scope>
    <source>
        <strain evidence="2 3">DSM 18662</strain>
    </source>
</reference>
<protein>
    <recommendedName>
        <fullName evidence="1">DUF6980 domain-containing protein</fullName>
    </recommendedName>
</protein>
<evidence type="ECO:0000313" key="2">
    <source>
        <dbReference type="EMBL" id="MBM7800424.1"/>
    </source>
</evidence>
<dbReference type="Proteomes" id="UP000704762">
    <property type="component" value="Unassembled WGS sequence"/>
</dbReference>
<accession>A0ABS2RN37</accession>
<feature type="domain" description="DUF6980" evidence="1">
    <location>
        <begin position="7"/>
        <end position="69"/>
    </location>
</feature>